<protein>
    <recommendedName>
        <fullName evidence="3">Class I SAM-dependent methyltransferase</fullName>
    </recommendedName>
</protein>
<organism evidence="1 2">
    <name type="scientific">Parvicella tangerina</name>
    <dbReference type="NCBI Taxonomy" id="2829795"/>
    <lineage>
        <taxon>Bacteria</taxon>
        <taxon>Pseudomonadati</taxon>
        <taxon>Bacteroidota</taxon>
        <taxon>Flavobacteriia</taxon>
        <taxon>Flavobacteriales</taxon>
        <taxon>Parvicellaceae</taxon>
        <taxon>Parvicella</taxon>
    </lineage>
</organism>
<evidence type="ECO:0000313" key="1">
    <source>
        <dbReference type="EMBL" id="CAG5076344.1"/>
    </source>
</evidence>
<evidence type="ECO:0000313" key="2">
    <source>
        <dbReference type="Proteomes" id="UP000683507"/>
    </source>
</evidence>
<proteinExistence type="predicted"/>
<dbReference type="Pfam" id="PF13489">
    <property type="entry name" value="Methyltransf_23"/>
    <property type="match status" value="1"/>
</dbReference>
<accession>A0A916N850</accession>
<dbReference type="Proteomes" id="UP000683507">
    <property type="component" value="Chromosome"/>
</dbReference>
<keyword evidence="2" id="KW-1185">Reference proteome</keyword>
<dbReference type="SUPFAM" id="SSF53335">
    <property type="entry name" value="S-adenosyl-L-methionine-dependent methyltransferases"/>
    <property type="match status" value="1"/>
</dbReference>
<dbReference type="AlphaFoldDB" id="A0A916N850"/>
<gene>
    <name evidence="1" type="ORF">CRYO30217_00076</name>
</gene>
<dbReference type="Gene3D" id="3.40.50.150">
    <property type="entry name" value="Vaccinia Virus protein VP39"/>
    <property type="match status" value="1"/>
</dbReference>
<dbReference type="KEGG" id="ptan:CRYO30217_00076"/>
<dbReference type="EMBL" id="OU015584">
    <property type="protein sequence ID" value="CAG5076344.1"/>
    <property type="molecule type" value="Genomic_DNA"/>
</dbReference>
<dbReference type="RefSeq" id="WP_258540320.1">
    <property type="nucleotide sequence ID" value="NZ_OU015584.1"/>
</dbReference>
<sequence length="272" mass="31718">MTDVKVNIGNDLIDINLLPNEDGVLIPYSQKDFDGIKKHFQGFINYRKTTNQCITDADRIRNLPYSVQDRTWRNKTDTLTLIKKEIEEKKVLDVLIVGSGNGWLANQLAQIGHSVLGTDILFYEFDGLKTIKHYDSTFRHILLHPHDINKLSGNFDLIIFENNLPYIKGVYKVVEESKGLLKKRGKIMCTGINVSQNVQKEKERIKSLEEYFQSEWNHSINTYSTKMYFDREDFKSLKKLGFNLKVRRESRNIFNQLLSRKVVTYDGIYTQV</sequence>
<dbReference type="CDD" id="cd02440">
    <property type="entry name" value="AdoMet_MTases"/>
    <property type="match status" value="1"/>
</dbReference>
<dbReference type="InterPro" id="IPR029063">
    <property type="entry name" value="SAM-dependent_MTases_sf"/>
</dbReference>
<reference evidence="1" key="1">
    <citation type="submission" date="2021-04" db="EMBL/GenBank/DDBJ databases">
        <authorList>
            <person name="Rodrigo-Torres L."/>
            <person name="Arahal R. D."/>
            <person name="Lucena T."/>
        </authorList>
    </citation>
    <scope>NUCLEOTIDE SEQUENCE</scope>
    <source>
        <strain evidence="1">AS29M-1</strain>
    </source>
</reference>
<name>A0A916N850_9FLAO</name>
<evidence type="ECO:0008006" key="3">
    <source>
        <dbReference type="Google" id="ProtNLM"/>
    </source>
</evidence>